<gene>
    <name evidence="1" type="ORF">LCGC14_0224570</name>
</gene>
<protein>
    <submittedName>
        <fullName evidence="1">Uncharacterized protein</fullName>
    </submittedName>
</protein>
<sequence>MGIGIKEKSTFKTYDQMLLDKLEEIGKSTLLEWAKAMGYDYSNTMAKFAKNLSDRLIITRYKSRRVKYYEVKK</sequence>
<name>A0A0F9XG57_9ZZZZ</name>
<dbReference type="AlphaFoldDB" id="A0A0F9XG57"/>
<evidence type="ECO:0000313" key="1">
    <source>
        <dbReference type="EMBL" id="KKN90873.1"/>
    </source>
</evidence>
<organism evidence="1">
    <name type="scientific">marine sediment metagenome</name>
    <dbReference type="NCBI Taxonomy" id="412755"/>
    <lineage>
        <taxon>unclassified sequences</taxon>
        <taxon>metagenomes</taxon>
        <taxon>ecological metagenomes</taxon>
    </lineage>
</organism>
<dbReference type="EMBL" id="LAZR01000107">
    <property type="protein sequence ID" value="KKN90873.1"/>
    <property type="molecule type" value="Genomic_DNA"/>
</dbReference>
<proteinExistence type="predicted"/>
<accession>A0A0F9XG57</accession>
<comment type="caution">
    <text evidence="1">The sequence shown here is derived from an EMBL/GenBank/DDBJ whole genome shotgun (WGS) entry which is preliminary data.</text>
</comment>
<reference evidence="1" key="1">
    <citation type="journal article" date="2015" name="Nature">
        <title>Complex archaea that bridge the gap between prokaryotes and eukaryotes.</title>
        <authorList>
            <person name="Spang A."/>
            <person name="Saw J.H."/>
            <person name="Jorgensen S.L."/>
            <person name="Zaremba-Niedzwiedzka K."/>
            <person name="Martijn J."/>
            <person name="Lind A.E."/>
            <person name="van Eijk R."/>
            <person name="Schleper C."/>
            <person name="Guy L."/>
            <person name="Ettema T.J."/>
        </authorList>
    </citation>
    <scope>NUCLEOTIDE SEQUENCE</scope>
</reference>